<feature type="domain" description="HTH tetR-type" evidence="7">
    <location>
        <begin position="17"/>
        <end position="76"/>
    </location>
</feature>
<protein>
    <recommendedName>
        <fullName evidence="7">HTH tetR-type domain-containing protein</fullName>
    </recommendedName>
</protein>
<evidence type="ECO:0000256" key="1">
    <source>
        <dbReference type="ARBA" id="ARBA00022491"/>
    </source>
</evidence>
<keyword evidence="6" id="KW-0175">Coiled coil</keyword>
<dbReference type="PRINTS" id="PR00455">
    <property type="entry name" value="HTHTETR"/>
</dbReference>
<accession>A0A1U9ZWB2</accession>
<keyword evidence="1" id="KW-0678">Repressor</keyword>
<proteinExistence type="predicted"/>
<dbReference type="KEGG" id="noa:BKM31_12770"/>
<gene>
    <name evidence="8" type="ORF">BKM31_12770</name>
</gene>
<dbReference type="SUPFAM" id="SSF48498">
    <property type="entry name" value="Tetracyclin repressor-like, C-terminal domain"/>
    <property type="match status" value="1"/>
</dbReference>
<reference evidence="9" key="1">
    <citation type="journal article" date="2017" name="Med. Chem. Commun.">
        <title>Nonomuraea sp. ATCC 55076 harbours the largest actinomycete chromosome to date and the kistamicin biosynthetic gene cluster.</title>
        <authorList>
            <person name="Nazari B."/>
            <person name="Forneris C.C."/>
            <person name="Gibson M.I."/>
            <person name="Moon K."/>
            <person name="Schramma K.R."/>
            <person name="Seyedsayamdost M.R."/>
        </authorList>
    </citation>
    <scope>NUCLEOTIDE SEQUENCE [LARGE SCALE GENOMIC DNA]</scope>
    <source>
        <strain evidence="9">ATCC 55076</strain>
    </source>
</reference>
<keyword evidence="4" id="KW-0804">Transcription</keyword>
<sequence length="192" mass="20253">MEPATSPSSSKSSPRFDRTSAAILDAAAQVFSEEGAGANLATVAVAAGISRATLYRYYANREALLDALKADALDAVARRLADANLERASVEDAIERIMRAFVAVGDRYAVLTHDQATLEAAHGELAAPLLAVLARGIETGVLRDDLPVEVLYEFLAGTILKAIALNQKHRLGLEEAGAAAAGFFLNGSRSRD</sequence>
<organism evidence="8 9">
    <name type="scientific">[Actinomadura] parvosata subsp. kistnae</name>
    <dbReference type="NCBI Taxonomy" id="1909395"/>
    <lineage>
        <taxon>Bacteria</taxon>
        <taxon>Bacillati</taxon>
        <taxon>Actinomycetota</taxon>
        <taxon>Actinomycetes</taxon>
        <taxon>Streptosporangiales</taxon>
        <taxon>Streptosporangiaceae</taxon>
        <taxon>Nonomuraea</taxon>
    </lineage>
</organism>
<evidence type="ECO:0000256" key="4">
    <source>
        <dbReference type="ARBA" id="ARBA00023163"/>
    </source>
</evidence>
<evidence type="ECO:0000259" key="7">
    <source>
        <dbReference type="PROSITE" id="PS50977"/>
    </source>
</evidence>
<dbReference type="PROSITE" id="PS50977">
    <property type="entry name" value="HTH_TETR_2"/>
    <property type="match status" value="1"/>
</dbReference>
<evidence type="ECO:0000256" key="5">
    <source>
        <dbReference type="PROSITE-ProRule" id="PRU00335"/>
    </source>
</evidence>
<dbReference type="Pfam" id="PF00440">
    <property type="entry name" value="TetR_N"/>
    <property type="match status" value="1"/>
</dbReference>
<evidence type="ECO:0000313" key="9">
    <source>
        <dbReference type="Proteomes" id="UP000190797"/>
    </source>
</evidence>
<dbReference type="SUPFAM" id="SSF46689">
    <property type="entry name" value="Homeodomain-like"/>
    <property type="match status" value="1"/>
</dbReference>
<dbReference type="PANTHER" id="PTHR30055:SF175">
    <property type="entry name" value="HTH-TYPE TRANSCRIPTIONAL REPRESSOR KSTR2"/>
    <property type="match status" value="1"/>
</dbReference>
<keyword evidence="9" id="KW-1185">Reference proteome</keyword>
<dbReference type="RefSeq" id="WP_196223984.1">
    <property type="nucleotide sequence ID" value="NZ_CP017717.1"/>
</dbReference>
<dbReference type="Gene3D" id="1.10.357.10">
    <property type="entry name" value="Tetracycline Repressor, domain 2"/>
    <property type="match status" value="1"/>
</dbReference>
<dbReference type="InterPro" id="IPR036271">
    <property type="entry name" value="Tet_transcr_reg_TetR-rel_C_sf"/>
</dbReference>
<dbReference type="Proteomes" id="UP000190797">
    <property type="component" value="Chromosome"/>
</dbReference>
<name>A0A1U9ZWB2_9ACTN</name>
<keyword evidence="3 5" id="KW-0238">DNA-binding</keyword>
<feature type="DNA-binding region" description="H-T-H motif" evidence="5">
    <location>
        <begin position="39"/>
        <end position="58"/>
    </location>
</feature>
<evidence type="ECO:0000256" key="2">
    <source>
        <dbReference type="ARBA" id="ARBA00023015"/>
    </source>
</evidence>
<dbReference type="InterPro" id="IPR050109">
    <property type="entry name" value="HTH-type_TetR-like_transc_reg"/>
</dbReference>
<dbReference type="GO" id="GO:0003700">
    <property type="term" value="F:DNA-binding transcription factor activity"/>
    <property type="evidence" value="ECO:0007669"/>
    <property type="project" value="TreeGrafter"/>
</dbReference>
<dbReference type="InterPro" id="IPR001647">
    <property type="entry name" value="HTH_TetR"/>
</dbReference>
<evidence type="ECO:0000256" key="3">
    <source>
        <dbReference type="ARBA" id="ARBA00023125"/>
    </source>
</evidence>
<dbReference type="AlphaFoldDB" id="A0A1U9ZWB2"/>
<keyword evidence="2" id="KW-0805">Transcription regulation</keyword>
<evidence type="ECO:0000256" key="6">
    <source>
        <dbReference type="SAM" id="Coils"/>
    </source>
</evidence>
<dbReference type="EMBL" id="CP017717">
    <property type="protein sequence ID" value="AQZ62222.1"/>
    <property type="molecule type" value="Genomic_DNA"/>
</dbReference>
<dbReference type="InterPro" id="IPR009057">
    <property type="entry name" value="Homeodomain-like_sf"/>
</dbReference>
<dbReference type="PANTHER" id="PTHR30055">
    <property type="entry name" value="HTH-TYPE TRANSCRIPTIONAL REGULATOR RUTR"/>
    <property type="match status" value="1"/>
</dbReference>
<evidence type="ECO:0000313" key="8">
    <source>
        <dbReference type="EMBL" id="AQZ62222.1"/>
    </source>
</evidence>
<dbReference type="GO" id="GO:0000976">
    <property type="term" value="F:transcription cis-regulatory region binding"/>
    <property type="evidence" value="ECO:0007669"/>
    <property type="project" value="TreeGrafter"/>
</dbReference>
<feature type="coiled-coil region" evidence="6">
    <location>
        <begin position="73"/>
        <end position="100"/>
    </location>
</feature>